<gene>
    <name evidence="2" type="ORF">QRO08_16770</name>
</gene>
<evidence type="ECO:0000256" key="1">
    <source>
        <dbReference type="SAM" id="Phobius"/>
    </source>
</evidence>
<keyword evidence="3" id="KW-1185">Reference proteome</keyword>
<organism evidence="2 3">
    <name type="scientific">Paracidovorax citrulli</name>
    <name type="common">Acidovorax citrulli</name>
    <dbReference type="NCBI Taxonomy" id="80869"/>
    <lineage>
        <taxon>Bacteria</taxon>
        <taxon>Pseudomonadati</taxon>
        <taxon>Pseudomonadota</taxon>
        <taxon>Betaproteobacteria</taxon>
        <taxon>Burkholderiales</taxon>
        <taxon>Comamonadaceae</taxon>
        <taxon>Paracidovorax</taxon>
    </lineage>
</organism>
<keyword evidence="1" id="KW-1133">Transmembrane helix</keyword>
<evidence type="ECO:0008006" key="4">
    <source>
        <dbReference type="Google" id="ProtNLM"/>
    </source>
</evidence>
<sequence length="60" mass="6516">MSAPIQVFGPYRSSHGRRARRVRRAAARVRPVLAWLVAVLLAFALPAFVAGLLSGRFAAL</sequence>
<name>A0ABY9AL84_PARCI</name>
<keyword evidence="1" id="KW-0812">Transmembrane</keyword>
<protein>
    <recommendedName>
        <fullName evidence="4">ABC transporter permease</fullName>
    </recommendedName>
</protein>
<feature type="transmembrane region" description="Helical" evidence="1">
    <location>
        <begin position="32"/>
        <end position="53"/>
    </location>
</feature>
<evidence type="ECO:0000313" key="3">
    <source>
        <dbReference type="Proteomes" id="UP001242732"/>
    </source>
</evidence>
<evidence type="ECO:0000313" key="2">
    <source>
        <dbReference type="EMBL" id="WIY47482.1"/>
    </source>
</evidence>
<dbReference type="EMBL" id="CP127363">
    <property type="protein sequence ID" value="WIY47482.1"/>
    <property type="molecule type" value="Genomic_DNA"/>
</dbReference>
<keyword evidence="1" id="KW-0472">Membrane</keyword>
<dbReference type="RefSeq" id="WP_133246161.1">
    <property type="nucleotide sequence ID" value="NZ_CP023687.1"/>
</dbReference>
<accession>A0ABY9AL84</accession>
<dbReference type="Proteomes" id="UP001242732">
    <property type="component" value="Chromosome"/>
</dbReference>
<proteinExistence type="predicted"/>
<reference evidence="2 3" key="1">
    <citation type="submission" date="2023-06" db="EMBL/GenBank/DDBJ databases">
        <authorList>
            <person name="Ham H."/>
            <person name="Park D.S."/>
        </authorList>
    </citation>
    <scope>NUCLEOTIDE SEQUENCE [LARGE SCALE GENOMIC DNA]</scope>
    <source>
        <strain evidence="2 3">KACC 17005</strain>
    </source>
</reference>